<dbReference type="EMBL" id="KZ293756">
    <property type="protein sequence ID" value="PBK79944.1"/>
    <property type="molecule type" value="Genomic_DNA"/>
</dbReference>
<evidence type="ECO:0000313" key="1">
    <source>
        <dbReference type="EMBL" id="PBK79944.1"/>
    </source>
</evidence>
<keyword evidence="2" id="KW-1185">Reference proteome</keyword>
<dbReference type="InParanoid" id="A0A2H3CF39"/>
<organism evidence="1 2">
    <name type="scientific">Armillaria gallica</name>
    <name type="common">Bulbous honey fungus</name>
    <name type="synonym">Armillaria bulbosa</name>
    <dbReference type="NCBI Taxonomy" id="47427"/>
    <lineage>
        <taxon>Eukaryota</taxon>
        <taxon>Fungi</taxon>
        <taxon>Dikarya</taxon>
        <taxon>Basidiomycota</taxon>
        <taxon>Agaricomycotina</taxon>
        <taxon>Agaricomycetes</taxon>
        <taxon>Agaricomycetidae</taxon>
        <taxon>Agaricales</taxon>
        <taxon>Marasmiineae</taxon>
        <taxon>Physalacriaceae</taxon>
        <taxon>Armillaria</taxon>
    </lineage>
</organism>
<proteinExistence type="predicted"/>
<accession>A0A2H3CF39</accession>
<dbReference type="AlphaFoldDB" id="A0A2H3CF39"/>
<dbReference type="Proteomes" id="UP000217790">
    <property type="component" value="Unassembled WGS sequence"/>
</dbReference>
<reference evidence="2" key="1">
    <citation type="journal article" date="2017" name="Nat. Ecol. Evol.">
        <title>Genome expansion and lineage-specific genetic innovations in the forest pathogenic fungi Armillaria.</title>
        <authorList>
            <person name="Sipos G."/>
            <person name="Prasanna A.N."/>
            <person name="Walter M.C."/>
            <person name="O'Connor E."/>
            <person name="Balint B."/>
            <person name="Krizsan K."/>
            <person name="Kiss B."/>
            <person name="Hess J."/>
            <person name="Varga T."/>
            <person name="Slot J."/>
            <person name="Riley R."/>
            <person name="Boka B."/>
            <person name="Rigling D."/>
            <person name="Barry K."/>
            <person name="Lee J."/>
            <person name="Mihaltcheva S."/>
            <person name="LaButti K."/>
            <person name="Lipzen A."/>
            <person name="Waldron R."/>
            <person name="Moloney N.M."/>
            <person name="Sperisen C."/>
            <person name="Kredics L."/>
            <person name="Vagvoelgyi C."/>
            <person name="Patrignani A."/>
            <person name="Fitzpatrick D."/>
            <person name="Nagy I."/>
            <person name="Doyle S."/>
            <person name="Anderson J.B."/>
            <person name="Grigoriev I.V."/>
            <person name="Gueldener U."/>
            <person name="Muensterkoetter M."/>
            <person name="Nagy L.G."/>
        </authorList>
    </citation>
    <scope>NUCLEOTIDE SEQUENCE [LARGE SCALE GENOMIC DNA]</scope>
    <source>
        <strain evidence="2">Ar21-2</strain>
    </source>
</reference>
<protein>
    <submittedName>
        <fullName evidence="1">Uncharacterized protein</fullName>
    </submittedName>
</protein>
<name>A0A2H3CF39_ARMGA</name>
<sequence length="59" mass="6212">MPANYDARIFEWCLDESGLLVETVTLQQCDASAPIPPYSQCTTVPSIAGATAIGPPADD</sequence>
<evidence type="ECO:0000313" key="2">
    <source>
        <dbReference type="Proteomes" id="UP000217790"/>
    </source>
</evidence>
<gene>
    <name evidence="1" type="ORF">ARMGADRAFT_1092646</name>
</gene>